<evidence type="ECO:0000313" key="2">
    <source>
        <dbReference type="EMBL" id="GIH63811.1"/>
    </source>
</evidence>
<sequence>MSEDRELHDPHRQGHEAGVESSSKMTAEQFREALAKVGKSEDTQSAKAEAESDQ</sequence>
<feature type="compositionally biased region" description="Basic and acidic residues" evidence="1">
    <location>
        <begin position="29"/>
        <end position="54"/>
    </location>
</feature>
<protein>
    <recommendedName>
        <fullName evidence="4">DUF3072 domain-containing protein</fullName>
    </recommendedName>
</protein>
<reference evidence="2 3" key="1">
    <citation type="submission" date="2021-01" db="EMBL/GenBank/DDBJ databases">
        <title>Whole genome shotgun sequence of Microbispora siamensis NBRC 104113.</title>
        <authorList>
            <person name="Komaki H."/>
            <person name="Tamura T."/>
        </authorList>
    </citation>
    <scope>NUCLEOTIDE SEQUENCE [LARGE SCALE GENOMIC DNA]</scope>
    <source>
        <strain evidence="2 3">NBRC 104113</strain>
    </source>
</reference>
<comment type="caution">
    <text evidence="2">The sequence shown here is derived from an EMBL/GenBank/DDBJ whole genome shotgun (WGS) entry which is preliminary data.</text>
</comment>
<dbReference type="Proteomes" id="UP000660454">
    <property type="component" value="Unassembled WGS sequence"/>
</dbReference>
<proteinExistence type="predicted"/>
<gene>
    <name evidence="2" type="ORF">Msi02_46280</name>
</gene>
<evidence type="ECO:0000256" key="1">
    <source>
        <dbReference type="SAM" id="MobiDB-lite"/>
    </source>
</evidence>
<organism evidence="2 3">
    <name type="scientific">Microbispora siamensis</name>
    <dbReference type="NCBI Taxonomy" id="564413"/>
    <lineage>
        <taxon>Bacteria</taxon>
        <taxon>Bacillati</taxon>
        <taxon>Actinomycetota</taxon>
        <taxon>Actinomycetes</taxon>
        <taxon>Streptosporangiales</taxon>
        <taxon>Streptosporangiaceae</taxon>
        <taxon>Microbispora</taxon>
    </lineage>
</organism>
<evidence type="ECO:0008006" key="4">
    <source>
        <dbReference type="Google" id="ProtNLM"/>
    </source>
</evidence>
<feature type="compositionally biased region" description="Basic and acidic residues" evidence="1">
    <location>
        <begin position="1"/>
        <end position="18"/>
    </location>
</feature>
<dbReference type="RefSeq" id="WP_204050190.1">
    <property type="nucleotide sequence ID" value="NZ_BOOF01000028.1"/>
</dbReference>
<name>A0ABQ4GQW4_9ACTN</name>
<keyword evidence="3" id="KW-1185">Reference proteome</keyword>
<evidence type="ECO:0000313" key="3">
    <source>
        <dbReference type="Proteomes" id="UP000660454"/>
    </source>
</evidence>
<dbReference type="EMBL" id="BOOF01000028">
    <property type="protein sequence ID" value="GIH63811.1"/>
    <property type="molecule type" value="Genomic_DNA"/>
</dbReference>
<feature type="region of interest" description="Disordered" evidence="1">
    <location>
        <begin position="1"/>
        <end position="54"/>
    </location>
</feature>
<accession>A0ABQ4GQW4</accession>